<dbReference type="RefSeq" id="WP_195080460.1">
    <property type="nucleotide sequence ID" value="NZ_JAYESH010000020.1"/>
</dbReference>
<feature type="region of interest" description="Disordered" evidence="1">
    <location>
        <begin position="1"/>
        <end position="33"/>
    </location>
</feature>
<feature type="compositionally biased region" description="Low complexity" evidence="1">
    <location>
        <begin position="358"/>
        <end position="373"/>
    </location>
</feature>
<evidence type="ECO:0000256" key="1">
    <source>
        <dbReference type="SAM" id="MobiDB-lite"/>
    </source>
</evidence>
<protein>
    <submittedName>
        <fullName evidence="3">Anti-sigma-D factor RsdA</fullName>
    </submittedName>
</protein>
<reference evidence="3 4" key="1">
    <citation type="submission" date="2023-12" db="EMBL/GenBank/DDBJ databases">
        <title>novel species in genus Nocarida.</title>
        <authorList>
            <person name="Li Z."/>
        </authorList>
    </citation>
    <scope>NUCLEOTIDE SEQUENCE [LARGE SCALE GENOMIC DNA]</scope>
    <source>
        <strain evidence="3 4">CDC186</strain>
    </source>
</reference>
<evidence type="ECO:0000313" key="4">
    <source>
        <dbReference type="Proteomes" id="UP001348098"/>
    </source>
</evidence>
<feature type="compositionally biased region" description="Polar residues" evidence="1">
    <location>
        <begin position="262"/>
        <end position="277"/>
    </location>
</feature>
<feature type="compositionally biased region" description="Low complexity" evidence="1">
    <location>
        <begin position="242"/>
        <end position="261"/>
    </location>
</feature>
<feature type="compositionally biased region" description="Low complexity" evidence="1">
    <location>
        <begin position="280"/>
        <end position="291"/>
    </location>
</feature>
<evidence type="ECO:0000259" key="2">
    <source>
        <dbReference type="Pfam" id="PF16751"/>
    </source>
</evidence>
<dbReference type="EMBL" id="JAYKYQ010000006">
    <property type="protein sequence ID" value="MEB3511630.1"/>
    <property type="molecule type" value="Genomic_DNA"/>
</dbReference>
<organism evidence="3 4">
    <name type="scientific">Nocardia implantans</name>
    <dbReference type="NCBI Taxonomy" id="3108168"/>
    <lineage>
        <taxon>Bacteria</taxon>
        <taxon>Bacillati</taxon>
        <taxon>Actinomycetota</taxon>
        <taxon>Actinomycetes</taxon>
        <taxon>Mycobacteriales</taxon>
        <taxon>Nocardiaceae</taxon>
        <taxon>Nocardia</taxon>
    </lineage>
</organism>
<feature type="compositionally biased region" description="Basic and acidic residues" evidence="1">
    <location>
        <begin position="1"/>
        <end position="14"/>
    </location>
</feature>
<sequence>MARDGERGRGDWKARLGSRNSGPYAEASGDTGPVDIAAVRRDDALIDAIASDGPVHTDSAEEYQLATLLADWRAELIAAPMPAEPDLDAIVAAVNQEIGARQVRIGAHSGGRLRLLRPIMGTAAALALVIGGMTAFSYNAEPGDPLWRVKEVVFSEQAQTTVVQRAGDDLNEASTLVTQNPTQAKVRLERAKENAAQVSDPDKRAELMTEWERLLAKLHDVNPELADQLGSTVPKTTDPRATSGSSATTKPSPTPGSGTSTIVQQPGEPSTNPSPSADATAPSGGTSNNGGTSNGGGAPTTVPPVTTAPPANTQPPSTAEPTAPQEPPVTEVKPPPAGGTTGDTGNPPTAPQQPPTAPTQGNTGTQNNNQPPTFSVPVIPNPGSFVPPHR</sequence>
<accession>A0ABU6AW01</accession>
<feature type="domain" description="Anti-sigma-D factor RsdA sigma factor binding region" evidence="2">
    <location>
        <begin position="35"/>
        <end position="80"/>
    </location>
</feature>
<proteinExistence type="predicted"/>
<dbReference type="InterPro" id="IPR031928">
    <property type="entry name" value="RsdA_SigD-bd"/>
</dbReference>
<feature type="compositionally biased region" description="Pro residues" evidence="1">
    <location>
        <begin position="348"/>
        <end position="357"/>
    </location>
</feature>
<keyword evidence="4" id="KW-1185">Reference proteome</keyword>
<name>A0ABU6AW01_9NOCA</name>
<dbReference type="Proteomes" id="UP001348098">
    <property type="component" value="Unassembled WGS sequence"/>
</dbReference>
<evidence type="ECO:0000313" key="3">
    <source>
        <dbReference type="EMBL" id="MEB3511630.1"/>
    </source>
</evidence>
<comment type="caution">
    <text evidence="3">The sequence shown here is derived from an EMBL/GenBank/DDBJ whole genome shotgun (WGS) entry which is preliminary data.</text>
</comment>
<feature type="compositionally biased region" description="Low complexity" evidence="1">
    <location>
        <begin position="299"/>
        <end position="319"/>
    </location>
</feature>
<dbReference type="Gene3D" id="6.10.250.1300">
    <property type="match status" value="1"/>
</dbReference>
<gene>
    <name evidence="3" type="ORF">U3653_16500</name>
</gene>
<dbReference type="Pfam" id="PF16751">
    <property type="entry name" value="RsdA_SigD_bd"/>
    <property type="match status" value="1"/>
</dbReference>
<feature type="region of interest" description="Disordered" evidence="1">
    <location>
        <begin position="227"/>
        <end position="390"/>
    </location>
</feature>